<dbReference type="SMART" id="SM00360">
    <property type="entry name" value="RRM"/>
    <property type="match status" value="1"/>
</dbReference>
<evidence type="ECO:0000256" key="1">
    <source>
        <dbReference type="ARBA" id="ARBA00004642"/>
    </source>
</evidence>
<comment type="subcellular location">
    <subcellularLocation>
        <location evidence="1">Nucleus</location>
        <location evidence="1">Nucleoplasm</location>
    </subcellularLocation>
</comment>
<sequence>MSRHLSLSNKTIIVGNLHRCVTEEILFELFLQAGPVDKVHISRDGQQSPYACVYYKHAEAVPYAVELLNGIWLYGQPIKLQCNNGGHYHRSDVFAFHMENGLITNSADSAYRDNMVSNLNGCPGVESHSNGWSDMVYSRPLDACSPAVWYCPPLQQWMDSGYPPWTSCLNENVLLCRSAGAKRRPYGGHSSNTPTPLTPTHAQYFTKSDCTL</sequence>
<proteinExistence type="predicted"/>
<accession>A0AB13A7W2</accession>
<evidence type="ECO:0000313" key="6">
    <source>
        <dbReference type="Proteomes" id="UP000000437"/>
    </source>
</evidence>
<dbReference type="ZFIN" id="ZDB-GENE-091204-317">
    <property type="gene designation" value="rbm11"/>
</dbReference>
<evidence type="ECO:0000256" key="4">
    <source>
        <dbReference type="PROSITE-ProRule" id="PRU00176"/>
    </source>
</evidence>
<dbReference type="KEGG" id="dre:100526814"/>
<reference evidence="7" key="1">
    <citation type="journal article" date="2017" name="RNA Biol.">
        <title>Characterization of genetic loss-of-function of Fus in zebrafish.</title>
        <authorList>
            <person name="Lebedeva S."/>
            <person name="de Jesus Domingues A.M."/>
            <person name="Butter F."/>
            <person name="Ketting R.F."/>
        </authorList>
    </citation>
    <scope>NUCLEOTIDE SEQUENCE</scope>
    <source>
        <strain evidence="7">Tuebingen</strain>
    </source>
</reference>
<dbReference type="AlphaFoldDB" id="A0AB13A7W2"/>
<evidence type="ECO:0000256" key="2">
    <source>
        <dbReference type="ARBA" id="ARBA00022884"/>
    </source>
</evidence>
<evidence type="ECO:0000256" key="3">
    <source>
        <dbReference type="ARBA" id="ARBA00023242"/>
    </source>
</evidence>
<evidence type="ECO:0000313" key="8">
    <source>
        <dbReference type="ZFIN" id="ZDB-GENE-091204-317"/>
    </source>
</evidence>
<keyword evidence="6" id="KW-1185">Reference proteome</keyword>
<dbReference type="InterPro" id="IPR000504">
    <property type="entry name" value="RRM_dom"/>
</dbReference>
<dbReference type="PANTHER" id="PTHR13798">
    <property type="entry name" value="RNA BINDING MOTIF RBM PROTEIN -RELATED"/>
    <property type="match status" value="1"/>
</dbReference>
<gene>
    <name evidence="7 8" type="primary">rbm11</name>
    <name evidence="7" type="synonym">si:dkey-71d15.3</name>
</gene>
<keyword evidence="3" id="KW-0539">Nucleus</keyword>
<dbReference type="Pfam" id="PF00076">
    <property type="entry name" value="RRM_1"/>
    <property type="match status" value="1"/>
</dbReference>
<organism evidence="6 7">
    <name type="scientific">Danio rerio</name>
    <name type="common">Zebrafish</name>
    <name type="synonym">Brachydanio rerio</name>
    <dbReference type="NCBI Taxonomy" id="7955"/>
    <lineage>
        <taxon>Eukaryota</taxon>
        <taxon>Metazoa</taxon>
        <taxon>Chordata</taxon>
        <taxon>Craniata</taxon>
        <taxon>Vertebrata</taxon>
        <taxon>Euteleostomi</taxon>
        <taxon>Actinopterygii</taxon>
        <taxon>Neopterygii</taxon>
        <taxon>Teleostei</taxon>
        <taxon>Ostariophysi</taxon>
        <taxon>Cypriniformes</taxon>
        <taxon>Danionidae</taxon>
        <taxon>Danioninae</taxon>
        <taxon>Danio</taxon>
    </lineage>
</organism>
<dbReference type="Proteomes" id="UP000000437">
    <property type="component" value="Chromosome 21"/>
</dbReference>
<keyword evidence="2 4" id="KW-0694">RNA-binding</keyword>
<reference evidence="7" key="2">
    <citation type="submission" date="2025-08" db="UniProtKB">
        <authorList>
            <consortium name="RefSeq"/>
        </authorList>
    </citation>
    <scope>IDENTIFICATION</scope>
    <source>
        <strain evidence="7">Tuebingen</strain>
    </source>
</reference>
<dbReference type="InterPro" id="IPR035979">
    <property type="entry name" value="RBD_domain_sf"/>
</dbReference>
<dbReference type="GO" id="GO:0003723">
    <property type="term" value="F:RNA binding"/>
    <property type="evidence" value="ECO:0007669"/>
    <property type="project" value="UniProtKB-UniRule"/>
</dbReference>
<dbReference type="RefSeq" id="NP_001373296.1">
    <property type="nucleotide sequence ID" value="NM_001386367.1"/>
</dbReference>
<dbReference type="SUPFAM" id="SSF54928">
    <property type="entry name" value="RNA-binding domain, RBD"/>
    <property type="match status" value="1"/>
</dbReference>
<dbReference type="PROSITE" id="PS50102">
    <property type="entry name" value="RRM"/>
    <property type="match status" value="1"/>
</dbReference>
<dbReference type="PANTHER" id="PTHR13798:SF11">
    <property type="entry name" value="RNA-BINDING PROTEIN 7-RELATED"/>
    <property type="match status" value="1"/>
</dbReference>
<dbReference type="AGR" id="ZFIN:ZDB-GENE-091204-317"/>
<name>A0AB13A7W2_DANRE</name>
<evidence type="ECO:0000259" key="5">
    <source>
        <dbReference type="PROSITE" id="PS50102"/>
    </source>
</evidence>
<evidence type="ECO:0000313" key="7">
    <source>
        <dbReference type="RefSeq" id="NP_001373296.1"/>
    </source>
</evidence>
<feature type="domain" description="RRM" evidence="5">
    <location>
        <begin position="10"/>
        <end position="85"/>
    </location>
</feature>
<dbReference type="CTD" id="54033"/>
<dbReference type="InterPro" id="IPR012677">
    <property type="entry name" value="Nucleotide-bd_a/b_plait_sf"/>
</dbReference>
<dbReference type="Gene3D" id="3.30.70.330">
    <property type="match status" value="1"/>
</dbReference>
<dbReference type="InterPro" id="IPR052285">
    <property type="entry name" value="NEXT_complex_subunit"/>
</dbReference>
<protein>
    <submittedName>
        <fullName evidence="7">RNA binding motif protein 11</fullName>
    </submittedName>
</protein>
<dbReference type="GO" id="GO:0005654">
    <property type="term" value="C:nucleoplasm"/>
    <property type="evidence" value="ECO:0007669"/>
    <property type="project" value="UniProtKB-SubCell"/>
</dbReference>